<dbReference type="GO" id="GO:0035658">
    <property type="term" value="C:Mon1-Ccz1 complex"/>
    <property type="evidence" value="ECO:0007669"/>
    <property type="project" value="InterPro"/>
</dbReference>
<gene>
    <name evidence="4" type="ORF">WN944_004642</name>
</gene>
<dbReference type="EMBL" id="JBCGBO010000006">
    <property type="protein sequence ID" value="KAK9193941.1"/>
    <property type="molecule type" value="Genomic_DNA"/>
</dbReference>
<dbReference type="Proteomes" id="UP001428341">
    <property type="component" value="Unassembled WGS sequence"/>
</dbReference>
<dbReference type="InterPro" id="IPR049040">
    <property type="entry name" value="RMC1_N"/>
</dbReference>
<feature type="domain" description="Regulator of MON1-CCZ1 complex N-terminal" evidence="3">
    <location>
        <begin position="130"/>
        <end position="245"/>
    </location>
</feature>
<accession>A0AAP0M284</accession>
<evidence type="ECO:0000313" key="5">
    <source>
        <dbReference type="Proteomes" id="UP001428341"/>
    </source>
</evidence>
<dbReference type="PANTHER" id="PTHR12897:SF4">
    <property type="entry name" value="REGULATOR OF MON1-CCZ1 COMPLEX"/>
    <property type="match status" value="1"/>
</dbReference>
<dbReference type="Pfam" id="PF07035">
    <property type="entry name" value="RMC1_C"/>
    <property type="match status" value="1"/>
</dbReference>
<proteinExistence type="predicted"/>
<dbReference type="GO" id="GO:0005765">
    <property type="term" value="C:lysosomal membrane"/>
    <property type="evidence" value="ECO:0007669"/>
    <property type="project" value="TreeGrafter"/>
</dbReference>
<evidence type="ECO:0000313" key="4">
    <source>
        <dbReference type="EMBL" id="KAK9193941.1"/>
    </source>
</evidence>
<dbReference type="Pfam" id="PF21029">
    <property type="entry name" value="RMC1_N"/>
    <property type="match status" value="1"/>
</dbReference>
<dbReference type="AlphaFoldDB" id="A0AAP0M284"/>
<sequence>MGRDATITKGPNCYVAVLRVSCKSAVQTRFHKARLSVAMKEKKTQSVLNRILVNCAAQAKEYGGCVAAKVPEVERDMCLKQFLALKNCMQNTASSSSQPSIGLSGSGALSHIYIQYPPLRCSIPESRGLHYDDGTKLLIPSTSNQIFSWKTVPFNPLATSTSDSIPEGPILSIRFSLDTKLIAIQRSSSEIQFWIRETSEAFSHRCRSDSENILGFFWTDCPLCDFVVVKNSGLDLFAYDSVAKSLDLVEMRKLNVCWYVYTHESRLVLLASGMQCRTFTGFQLSSAGIVRLPKFDMAMAKPEANSKPVLAAEDVYIVTVYGRIYCLQVDRVAMLLHSYRFYRDAVVQQGSLPIYSRKIAVSVVDNVLLVHQIDAKVVILYDIFADSRAPISAPLPLQSRGFPRSYSSSSRSSGKDGECSEVNNKIDHEGIIYGDNWTFIVPDLICDAIAASSSETPSVLEFLQRRKLEAIKAKQLCLGIARTVILERRPVSMVSKAIDVLVSSYSLSLKTGSYFKGIKTESTSSGVAKTSVARSSTDVSTSRIDGTSIRHESTAGVDSEYPSRASTFSASESEENASSAPLRTDSRDLQLGGGKVDRVNLTGAHSSGPTDNPVFVNISEQQDSELTSPAISPDEMYKFVFAAVEEEMVGDPSYLVSIIVEFLCSTNMEKIKVHPNLYVLAIQLLARNERYAELESFVTNKILEPSKEVALQLLESGRQNIQTRKLGLEMLRQLSLHHDYVSLLVQDGRYNEALRYARKYQVTTVRPALFLQAACSSNNSQHLAAVLRFFSDFIPDFRTTSDFTTYYGILNEMNTSVAATSF</sequence>
<dbReference type="GO" id="GO:0031902">
    <property type="term" value="C:late endosome membrane"/>
    <property type="evidence" value="ECO:0007669"/>
    <property type="project" value="TreeGrafter"/>
</dbReference>
<feature type="compositionally biased region" description="Polar residues" evidence="1">
    <location>
        <begin position="526"/>
        <end position="545"/>
    </location>
</feature>
<comment type="caution">
    <text evidence="4">The sequence shown here is derived from an EMBL/GenBank/DDBJ whole genome shotgun (WGS) entry which is preliminary data.</text>
</comment>
<feature type="compositionally biased region" description="Low complexity" evidence="1">
    <location>
        <begin position="563"/>
        <end position="580"/>
    </location>
</feature>
<reference evidence="4 5" key="1">
    <citation type="submission" date="2024-05" db="EMBL/GenBank/DDBJ databases">
        <title>Haplotype-resolved chromosome-level genome assembly of Huyou (Citrus changshanensis).</title>
        <authorList>
            <person name="Miao C."/>
            <person name="Chen W."/>
            <person name="Wu Y."/>
            <person name="Wang L."/>
            <person name="Zhao S."/>
            <person name="Grierson D."/>
            <person name="Xu C."/>
            <person name="Chen K."/>
        </authorList>
    </citation>
    <scope>NUCLEOTIDE SEQUENCE [LARGE SCALE GENOMIC DNA]</scope>
    <source>
        <strain evidence="4">01-14</strain>
        <tissue evidence="4">Leaf</tissue>
    </source>
</reference>
<evidence type="ECO:0000256" key="1">
    <source>
        <dbReference type="SAM" id="MobiDB-lite"/>
    </source>
</evidence>
<evidence type="ECO:0000259" key="2">
    <source>
        <dbReference type="Pfam" id="PF07035"/>
    </source>
</evidence>
<name>A0AAP0M284_9ROSI</name>
<evidence type="ECO:0000259" key="3">
    <source>
        <dbReference type="Pfam" id="PF21029"/>
    </source>
</evidence>
<organism evidence="4 5">
    <name type="scientific">Citrus x changshan-huyou</name>
    <dbReference type="NCBI Taxonomy" id="2935761"/>
    <lineage>
        <taxon>Eukaryota</taxon>
        <taxon>Viridiplantae</taxon>
        <taxon>Streptophyta</taxon>
        <taxon>Embryophyta</taxon>
        <taxon>Tracheophyta</taxon>
        <taxon>Spermatophyta</taxon>
        <taxon>Magnoliopsida</taxon>
        <taxon>eudicotyledons</taxon>
        <taxon>Gunneridae</taxon>
        <taxon>Pentapetalae</taxon>
        <taxon>rosids</taxon>
        <taxon>malvids</taxon>
        <taxon>Sapindales</taxon>
        <taxon>Rutaceae</taxon>
        <taxon>Aurantioideae</taxon>
        <taxon>Citrus</taxon>
    </lineage>
</organism>
<feature type="region of interest" description="Disordered" evidence="1">
    <location>
        <begin position="526"/>
        <end position="614"/>
    </location>
</feature>
<dbReference type="InterPro" id="IPR009755">
    <property type="entry name" value="RMC1_C"/>
</dbReference>
<dbReference type="PANTHER" id="PTHR12897">
    <property type="entry name" value="COLON CANCER-ASSOCIATED PROTEIN MIC1"/>
    <property type="match status" value="1"/>
</dbReference>
<feature type="region of interest" description="Disordered" evidence="1">
    <location>
        <begin position="400"/>
        <end position="420"/>
    </location>
</feature>
<protein>
    <recommendedName>
        <fullName evidence="6">Mic1 domain-containing protein</fullName>
    </recommendedName>
</protein>
<keyword evidence="5" id="KW-1185">Reference proteome</keyword>
<dbReference type="InterPro" id="IPR040371">
    <property type="entry name" value="RMC1"/>
</dbReference>
<evidence type="ECO:0008006" key="6">
    <source>
        <dbReference type="Google" id="ProtNLM"/>
    </source>
</evidence>
<dbReference type="GO" id="GO:0010506">
    <property type="term" value="P:regulation of autophagy"/>
    <property type="evidence" value="ECO:0007669"/>
    <property type="project" value="InterPro"/>
</dbReference>
<feature type="compositionally biased region" description="Low complexity" evidence="1">
    <location>
        <begin position="400"/>
        <end position="412"/>
    </location>
</feature>
<feature type="domain" description="Mic1" evidence="2">
    <location>
        <begin position="619"/>
        <end position="804"/>
    </location>
</feature>